<name>A0A0A9FHP9_ARUDO</name>
<reference evidence="1" key="2">
    <citation type="journal article" date="2015" name="Data Brief">
        <title>Shoot transcriptome of the giant reed, Arundo donax.</title>
        <authorList>
            <person name="Barrero R.A."/>
            <person name="Guerrero F.D."/>
            <person name="Moolhuijzen P."/>
            <person name="Goolsby J.A."/>
            <person name="Tidwell J."/>
            <person name="Bellgard S.E."/>
            <person name="Bellgard M.I."/>
        </authorList>
    </citation>
    <scope>NUCLEOTIDE SEQUENCE</scope>
    <source>
        <tissue evidence="1">Shoot tissue taken approximately 20 cm above the soil surface</tissue>
    </source>
</reference>
<sequence length="62" mass="6696">MMSLGFMMGITDSRSSRTTSFPFSFPGFASAIALSLPTTSAKVQHRQSAAWIPSSLHFKTPS</sequence>
<accession>A0A0A9FHP9</accession>
<reference evidence="1" key="1">
    <citation type="submission" date="2014-09" db="EMBL/GenBank/DDBJ databases">
        <authorList>
            <person name="Magalhaes I.L.F."/>
            <person name="Oliveira U."/>
            <person name="Santos F.R."/>
            <person name="Vidigal T.H.D.A."/>
            <person name="Brescovit A.D."/>
            <person name="Santos A.J."/>
        </authorList>
    </citation>
    <scope>NUCLEOTIDE SEQUENCE</scope>
    <source>
        <tissue evidence="1">Shoot tissue taken approximately 20 cm above the soil surface</tissue>
    </source>
</reference>
<organism evidence="1">
    <name type="scientific">Arundo donax</name>
    <name type="common">Giant reed</name>
    <name type="synonym">Donax arundinaceus</name>
    <dbReference type="NCBI Taxonomy" id="35708"/>
    <lineage>
        <taxon>Eukaryota</taxon>
        <taxon>Viridiplantae</taxon>
        <taxon>Streptophyta</taxon>
        <taxon>Embryophyta</taxon>
        <taxon>Tracheophyta</taxon>
        <taxon>Spermatophyta</taxon>
        <taxon>Magnoliopsida</taxon>
        <taxon>Liliopsida</taxon>
        <taxon>Poales</taxon>
        <taxon>Poaceae</taxon>
        <taxon>PACMAD clade</taxon>
        <taxon>Arundinoideae</taxon>
        <taxon>Arundineae</taxon>
        <taxon>Arundo</taxon>
    </lineage>
</organism>
<dbReference type="EMBL" id="GBRH01188290">
    <property type="protein sequence ID" value="JAE09606.1"/>
    <property type="molecule type" value="Transcribed_RNA"/>
</dbReference>
<dbReference type="AlphaFoldDB" id="A0A0A9FHP9"/>
<proteinExistence type="predicted"/>
<evidence type="ECO:0000313" key="1">
    <source>
        <dbReference type="EMBL" id="JAE09606.1"/>
    </source>
</evidence>
<protein>
    <submittedName>
        <fullName evidence="1">Uncharacterized protein</fullName>
    </submittedName>
</protein>